<feature type="compositionally biased region" description="Acidic residues" evidence="4">
    <location>
        <begin position="276"/>
        <end position="286"/>
    </location>
</feature>
<feature type="domain" description="SH2" evidence="5">
    <location>
        <begin position="114"/>
        <end position="212"/>
    </location>
</feature>
<protein>
    <submittedName>
        <fullName evidence="8">Uncharacterized protein</fullName>
    </submittedName>
</protein>
<dbReference type="Gene3D" id="2.30.30.40">
    <property type="entry name" value="SH3 Domains"/>
    <property type="match status" value="1"/>
</dbReference>
<dbReference type="Pfam" id="PF00017">
    <property type="entry name" value="SH2"/>
    <property type="match status" value="1"/>
</dbReference>
<accession>A0A914YL48</accession>
<dbReference type="SUPFAM" id="SSF50044">
    <property type="entry name" value="SH3-domain"/>
    <property type="match status" value="1"/>
</dbReference>
<dbReference type="InterPro" id="IPR036028">
    <property type="entry name" value="SH3-like_dom_sf"/>
</dbReference>
<dbReference type="PANTHER" id="PTHR45818">
    <property type="entry name" value="PROTEIN VAV"/>
    <property type="match status" value="1"/>
</dbReference>
<dbReference type="SUPFAM" id="SSF55550">
    <property type="entry name" value="SH2 domain"/>
    <property type="match status" value="1"/>
</dbReference>
<evidence type="ECO:0000259" key="5">
    <source>
        <dbReference type="PROSITE" id="PS50001"/>
    </source>
</evidence>
<evidence type="ECO:0000256" key="4">
    <source>
        <dbReference type="SAM" id="MobiDB-lite"/>
    </source>
</evidence>
<proteinExistence type="predicted"/>
<dbReference type="PRINTS" id="PR00401">
    <property type="entry name" value="SH2DOMAIN"/>
</dbReference>
<dbReference type="PROSITE" id="PS50001">
    <property type="entry name" value="SH2"/>
    <property type="match status" value="1"/>
</dbReference>
<evidence type="ECO:0000313" key="8">
    <source>
        <dbReference type="WBParaSite" id="PSU_v2.g18043.t1"/>
    </source>
</evidence>
<sequence>MFIGRRVLFPGKSGYVATHSVQPLSLHLLHRNSLASIATLASANNLHESNGNSFQPPSESYNNDVTHQISKFGEATSQQPSSSTTKTNGSAKILTSKRITNQSSQIWDIKSYPWYFGVKERMEANQMLCGTSDGTFIVRLSQRENKYVISITFNGGYKHMKIESGEDPVLGKIYWLSDNSHFTSVPELIEYYHEHCLTECFENINTKLSKTLLKTRLYKVKVDYFRNSETNRYLTLEREDVVEVVDTNGEENGWWRFKNGDQIGFFPMAFVEPIEDEDDNNDETTEDISNAENNDLGLTAC</sequence>
<dbReference type="InterPro" id="IPR001452">
    <property type="entry name" value="SH3_domain"/>
</dbReference>
<dbReference type="AlphaFoldDB" id="A0A914YL48"/>
<evidence type="ECO:0000259" key="6">
    <source>
        <dbReference type="PROSITE" id="PS50002"/>
    </source>
</evidence>
<dbReference type="GO" id="GO:0016477">
    <property type="term" value="P:cell migration"/>
    <property type="evidence" value="ECO:0007669"/>
    <property type="project" value="TreeGrafter"/>
</dbReference>
<evidence type="ECO:0000256" key="1">
    <source>
        <dbReference type="ARBA" id="ARBA00022443"/>
    </source>
</evidence>
<dbReference type="Pfam" id="PF07653">
    <property type="entry name" value="SH3_2"/>
    <property type="match status" value="1"/>
</dbReference>
<dbReference type="PROSITE" id="PS50002">
    <property type="entry name" value="SH3"/>
    <property type="match status" value="1"/>
</dbReference>
<evidence type="ECO:0000256" key="3">
    <source>
        <dbReference type="PROSITE-ProRule" id="PRU00192"/>
    </source>
</evidence>
<dbReference type="GO" id="GO:0005085">
    <property type="term" value="F:guanyl-nucleotide exchange factor activity"/>
    <property type="evidence" value="ECO:0007669"/>
    <property type="project" value="TreeGrafter"/>
</dbReference>
<feature type="region of interest" description="Disordered" evidence="4">
    <location>
        <begin position="276"/>
        <end position="301"/>
    </location>
</feature>
<dbReference type="InterPro" id="IPR000980">
    <property type="entry name" value="SH2"/>
</dbReference>
<organism evidence="7 8">
    <name type="scientific">Panagrolaimus superbus</name>
    <dbReference type="NCBI Taxonomy" id="310955"/>
    <lineage>
        <taxon>Eukaryota</taxon>
        <taxon>Metazoa</taxon>
        <taxon>Ecdysozoa</taxon>
        <taxon>Nematoda</taxon>
        <taxon>Chromadorea</taxon>
        <taxon>Rhabditida</taxon>
        <taxon>Tylenchina</taxon>
        <taxon>Panagrolaimomorpha</taxon>
        <taxon>Panagrolaimoidea</taxon>
        <taxon>Panagrolaimidae</taxon>
        <taxon>Panagrolaimus</taxon>
    </lineage>
</organism>
<feature type="domain" description="SH3" evidence="6">
    <location>
        <begin position="213"/>
        <end position="276"/>
    </location>
</feature>
<name>A0A914YL48_9BILA</name>
<evidence type="ECO:0000256" key="2">
    <source>
        <dbReference type="PROSITE-ProRule" id="PRU00191"/>
    </source>
</evidence>
<dbReference type="InterPro" id="IPR036860">
    <property type="entry name" value="SH2_dom_sf"/>
</dbReference>
<evidence type="ECO:0000313" key="7">
    <source>
        <dbReference type="Proteomes" id="UP000887577"/>
    </source>
</evidence>
<dbReference type="GO" id="GO:0005737">
    <property type="term" value="C:cytoplasm"/>
    <property type="evidence" value="ECO:0007669"/>
    <property type="project" value="TreeGrafter"/>
</dbReference>
<dbReference type="WBParaSite" id="PSU_v2.g18043.t1">
    <property type="protein sequence ID" value="PSU_v2.g18043.t1"/>
    <property type="gene ID" value="PSU_v2.g18043"/>
</dbReference>
<dbReference type="Gene3D" id="3.30.505.10">
    <property type="entry name" value="SH2 domain"/>
    <property type="match status" value="1"/>
</dbReference>
<keyword evidence="1 3" id="KW-0728">SH3 domain</keyword>
<dbReference type="Proteomes" id="UP000887577">
    <property type="component" value="Unplaced"/>
</dbReference>
<dbReference type="SMART" id="SM00326">
    <property type="entry name" value="SH3"/>
    <property type="match status" value="1"/>
</dbReference>
<dbReference type="PANTHER" id="PTHR45818:SF3">
    <property type="entry name" value="PROTEIN VAV"/>
    <property type="match status" value="1"/>
</dbReference>
<keyword evidence="7" id="KW-1185">Reference proteome</keyword>
<dbReference type="SMART" id="SM00252">
    <property type="entry name" value="SH2"/>
    <property type="match status" value="1"/>
</dbReference>
<keyword evidence="2" id="KW-0727">SH2 domain</keyword>
<reference evidence="8" key="1">
    <citation type="submission" date="2022-11" db="UniProtKB">
        <authorList>
            <consortium name="WormBaseParasite"/>
        </authorList>
    </citation>
    <scope>IDENTIFICATION</scope>
</reference>